<evidence type="ECO:0000313" key="2">
    <source>
        <dbReference type="EMBL" id="GGJ91237.1"/>
    </source>
</evidence>
<reference evidence="2" key="1">
    <citation type="journal article" date="2014" name="Int. J. Syst. Evol. Microbiol.">
        <title>Complete genome sequence of Corynebacterium casei LMG S-19264T (=DSM 44701T), isolated from a smear-ripened cheese.</title>
        <authorList>
            <consortium name="US DOE Joint Genome Institute (JGI-PGF)"/>
            <person name="Walter F."/>
            <person name="Albersmeier A."/>
            <person name="Kalinowski J."/>
            <person name="Ruckert C."/>
        </authorList>
    </citation>
    <scope>NUCLEOTIDE SEQUENCE</scope>
    <source>
        <strain evidence="2">JCM 12580</strain>
    </source>
</reference>
<comment type="caution">
    <text evidence="2">The sequence shown here is derived from an EMBL/GenBank/DDBJ whole genome shotgun (WGS) entry which is preliminary data.</text>
</comment>
<dbReference type="AlphaFoldDB" id="A0A917PU60"/>
<reference evidence="2" key="2">
    <citation type="submission" date="2020-09" db="EMBL/GenBank/DDBJ databases">
        <authorList>
            <person name="Sun Q."/>
            <person name="Ohkuma M."/>
        </authorList>
    </citation>
    <scope>NUCLEOTIDE SEQUENCE</scope>
    <source>
        <strain evidence="2">JCM 12580</strain>
    </source>
</reference>
<protein>
    <recommendedName>
        <fullName evidence="4">Preprotein translocase subunit SecD</fullName>
    </recommendedName>
</protein>
<dbReference type="Proteomes" id="UP000658382">
    <property type="component" value="Unassembled WGS sequence"/>
</dbReference>
<proteinExistence type="predicted"/>
<sequence>MMVGGPLLVSILPGIVVLLLIWWLRKWNLPLLARMTPGILAIIAAVVLFYIGFVNIRGFEGGAYGILAFFLMCFAIVSLIMAKQPVSDK</sequence>
<feature type="transmembrane region" description="Helical" evidence="1">
    <location>
        <begin position="6"/>
        <end position="24"/>
    </location>
</feature>
<dbReference type="EMBL" id="BMNQ01000011">
    <property type="protein sequence ID" value="GGJ91237.1"/>
    <property type="molecule type" value="Genomic_DNA"/>
</dbReference>
<evidence type="ECO:0000313" key="3">
    <source>
        <dbReference type="Proteomes" id="UP000658382"/>
    </source>
</evidence>
<keyword evidence="1" id="KW-0812">Transmembrane</keyword>
<gene>
    <name evidence="2" type="ORF">GCM10007063_12320</name>
</gene>
<keyword evidence="3" id="KW-1185">Reference proteome</keyword>
<evidence type="ECO:0000256" key="1">
    <source>
        <dbReference type="SAM" id="Phobius"/>
    </source>
</evidence>
<feature type="transmembrane region" description="Helical" evidence="1">
    <location>
        <begin position="36"/>
        <end position="56"/>
    </location>
</feature>
<organism evidence="2 3">
    <name type="scientific">Lentibacillus kapialis</name>
    <dbReference type="NCBI Taxonomy" id="340214"/>
    <lineage>
        <taxon>Bacteria</taxon>
        <taxon>Bacillati</taxon>
        <taxon>Bacillota</taxon>
        <taxon>Bacilli</taxon>
        <taxon>Bacillales</taxon>
        <taxon>Bacillaceae</taxon>
        <taxon>Lentibacillus</taxon>
    </lineage>
</organism>
<feature type="transmembrane region" description="Helical" evidence="1">
    <location>
        <begin position="62"/>
        <end position="82"/>
    </location>
</feature>
<keyword evidence="1" id="KW-0472">Membrane</keyword>
<name>A0A917PU60_9BACI</name>
<accession>A0A917PU60</accession>
<evidence type="ECO:0008006" key="4">
    <source>
        <dbReference type="Google" id="ProtNLM"/>
    </source>
</evidence>
<keyword evidence="1" id="KW-1133">Transmembrane helix</keyword>